<evidence type="ECO:0000313" key="2">
    <source>
        <dbReference type="EMBL" id="HAG4612895.1"/>
    </source>
</evidence>
<reference evidence="2" key="2">
    <citation type="submission" date="2020-02" db="EMBL/GenBank/DDBJ databases">
        <authorList>
            <consortium name="NCBI Pathogen Detection Project"/>
        </authorList>
    </citation>
    <scope>NUCLEOTIDE SEQUENCE</scope>
    <source>
        <strain evidence="2">MA.CCC_P6</strain>
    </source>
</reference>
<comment type="caution">
    <text evidence="2">The sequence shown here is derived from an EMBL/GenBank/DDBJ whole genome shotgun (WGS) entry which is preliminary data.</text>
</comment>
<accession>A0A763V0A6</accession>
<name>A0A763V0A6_SALER</name>
<dbReference type="EMBL" id="DAAYKR010000016">
    <property type="protein sequence ID" value="HAG4612895.1"/>
    <property type="molecule type" value="Genomic_DNA"/>
</dbReference>
<gene>
    <name evidence="2" type="ORF">G8549_004508</name>
</gene>
<dbReference type="AlphaFoldDB" id="A0A763V0A6"/>
<feature type="non-terminal residue" evidence="2">
    <location>
        <position position="1"/>
    </location>
</feature>
<proteinExistence type="predicted"/>
<protein>
    <submittedName>
        <fullName evidence="2">Conjugal transfer protein TraB</fullName>
    </submittedName>
</protein>
<evidence type="ECO:0000256" key="1">
    <source>
        <dbReference type="SAM" id="MobiDB-lite"/>
    </source>
</evidence>
<reference evidence="2" key="1">
    <citation type="journal article" date="2018" name="Genome Biol.">
        <title>SKESA: strategic k-mer extension for scrupulous assemblies.</title>
        <authorList>
            <person name="Souvorov A."/>
            <person name="Agarwala R."/>
            <person name="Lipman D.J."/>
        </authorList>
    </citation>
    <scope>NUCLEOTIDE SEQUENCE</scope>
    <source>
        <strain evidence="2">MA.CCC_P6</strain>
    </source>
</reference>
<feature type="region of interest" description="Disordered" evidence="1">
    <location>
        <begin position="21"/>
        <end position="43"/>
    </location>
</feature>
<sequence>KKYSNTSYVERVEKKAYTVPALQPSGESQNDDAGVETQLEKTKSQTWDVFGDFNS</sequence>
<organism evidence="2">
    <name type="scientific">Salmonella enterica</name>
    <name type="common">Salmonella choleraesuis</name>
    <dbReference type="NCBI Taxonomy" id="28901"/>
    <lineage>
        <taxon>Bacteria</taxon>
        <taxon>Pseudomonadati</taxon>
        <taxon>Pseudomonadota</taxon>
        <taxon>Gammaproteobacteria</taxon>
        <taxon>Enterobacterales</taxon>
        <taxon>Enterobacteriaceae</taxon>
        <taxon>Salmonella</taxon>
    </lineage>
</organism>